<organism evidence="6 7">
    <name type="scientific">Haloplanus aerogenes</name>
    <dbReference type="NCBI Taxonomy" id="660522"/>
    <lineage>
        <taxon>Archaea</taxon>
        <taxon>Methanobacteriati</taxon>
        <taxon>Methanobacteriota</taxon>
        <taxon>Stenosarchaea group</taxon>
        <taxon>Halobacteria</taxon>
        <taxon>Halobacteriales</taxon>
        <taxon>Haloferacaceae</taxon>
        <taxon>Haloplanus</taxon>
    </lineage>
</organism>
<dbReference type="EMBL" id="REFS01000006">
    <property type="protein sequence ID" value="RMB12849.1"/>
    <property type="molecule type" value="Genomic_DNA"/>
</dbReference>
<dbReference type="Proteomes" id="UP000277326">
    <property type="component" value="Unassembled WGS sequence"/>
</dbReference>
<dbReference type="RefSeq" id="WP_121921575.1">
    <property type="nucleotide sequence ID" value="NZ_CP034145.1"/>
</dbReference>
<dbReference type="EMBL" id="CP034145">
    <property type="protein sequence ID" value="AZH26616.1"/>
    <property type="molecule type" value="Genomic_DNA"/>
</dbReference>
<evidence type="ECO:0000313" key="8">
    <source>
        <dbReference type="Proteomes" id="UP000282007"/>
    </source>
</evidence>
<reference evidence="6" key="3">
    <citation type="submission" date="2018-10" db="EMBL/GenBank/DDBJ databases">
        <authorList>
            <person name="Whitman W."/>
            <person name="Huntemann M."/>
            <person name="Clum A."/>
            <person name="Pillay M."/>
            <person name="Palaniappan K."/>
            <person name="Varghese N."/>
            <person name="Mikhailova N."/>
            <person name="Stamatis D."/>
            <person name="Reddy T."/>
            <person name="Daum C."/>
            <person name="Shapiro N."/>
            <person name="Ivanova N."/>
            <person name="Kyrpides N."/>
            <person name="Woyke T."/>
        </authorList>
    </citation>
    <scope>NUCLEOTIDE SEQUENCE</scope>
    <source>
        <strain evidence="6">CGMCC 1.10124</strain>
    </source>
</reference>
<dbReference type="PROSITE" id="PS51841">
    <property type="entry name" value="LTD"/>
    <property type="match status" value="1"/>
</dbReference>
<reference evidence="6 7" key="1">
    <citation type="journal article" date="2015" name="Stand. Genomic Sci.">
        <title>Genomic Encyclopedia of Bacterial and Archaeal Type Strains, Phase III: the genomes of soil and plant-associated and newly described type strains.</title>
        <authorList>
            <person name="Whitman W.B."/>
            <person name="Woyke T."/>
            <person name="Klenk H.P."/>
            <person name="Zhou Y."/>
            <person name="Lilburn T.G."/>
            <person name="Beck B.J."/>
            <person name="De Vos P."/>
            <person name="Vandamme P."/>
            <person name="Eisen J.A."/>
            <person name="Garrity G."/>
            <person name="Hugenholtz P."/>
            <person name="Kyrpides N.C."/>
        </authorList>
    </citation>
    <scope>NUCLEOTIDE SEQUENCE [LARGE SCALE GENOMIC DNA]</scope>
    <source>
        <strain evidence="6 7">CGMCC 1.10124</strain>
    </source>
</reference>
<evidence type="ECO:0000256" key="2">
    <source>
        <dbReference type="SAM" id="Phobius"/>
    </source>
</evidence>
<proteinExistence type="predicted"/>
<dbReference type="InterPro" id="IPR035437">
    <property type="entry name" value="SNase_OB-fold_sf"/>
</dbReference>
<feature type="region of interest" description="Disordered" evidence="1">
    <location>
        <begin position="62"/>
        <end position="100"/>
    </location>
</feature>
<dbReference type="SUPFAM" id="SSF50199">
    <property type="entry name" value="Staphylococcal nuclease"/>
    <property type="match status" value="1"/>
</dbReference>
<dbReference type="PROSITE" id="PS50830">
    <property type="entry name" value="TNASE_3"/>
    <property type="match status" value="1"/>
</dbReference>
<protein>
    <submittedName>
        <fullName evidence="6">Micrococcal nuclease</fullName>
    </submittedName>
</protein>
<accession>A0A3M0CZ13</accession>
<keyword evidence="2" id="KW-0812">Transmembrane</keyword>
<dbReference type="SUPFAM" id="SSF74853">
    <property type="entry name" value="Lamin A/C globular tail domain"/>
    <property type="match status" value="1"/>
</dbReference>
<feature type="transmembrane region" description="Helical" evidence="2">
    <location>
        <begin position="33"/>
        <end position="54"/>
    </location>
</feature>
<feature type="compositionally biased region" description="Low complexity" evidence="1">
    <location>
        <begin position="67"/>
        <end position="79"/>
    </location>
</feature>
<dbReference type="AlphaFoldDB" id="A0A3M0CZ13"/>
<reference evidence="5 8" key="2">
    <citation type="submission" date="2018-07" db="EMBL/GenBank/DDBJ databases">
        <title>Genome sequences of Haloplanus aerogenes JCM 16430T.</title>
        <authorList>
            <person name="Kim Y.B."/>
            <person name="Roh S.W."/>
        </authorList>
    </citation>
    <scope>NUCLEOTIDE SEQUENCE [LARGE SCALE GENOMIC DNA]</scope>
    <source>
        <strain evidence="5 8">JCM 16430</strain>
    </source>
</reference>
<evidence type="ECO:0000313" key="5">
    <source>
        <dbReference type="EMBL" id="AZH26616.1"/>
    </source>
</evidence>
<feature type="domain" description="TNase-like" evidence="3">
    <location>
        <begin position="110"/>
        <end position="245"/>
    </location>
</feature>
<sequence>MLSLVSLALVLALVLGGGAYAVARIDALDYRVVLVVVAVALAVGGVAAQVAPLAPAEPTTTIASERAPGAAATPTATASDGDDGTADATADRRAAADGDEVDGTTAQLEAATNATVVGVSDGDWITYRTASGSRQTVRLAGIDAPSASGADPARFDGVLTGSRGRTCLAEQGRRALLDTRSLLVGESVTVRSVERRGSVTSAVLAMDGRSINRRLVERGDARATDERYADAEQAARSAGSGVWSCATVEPDRPLRESNESGVRIAAVHPNPPGDDGAALNDEYVVVENAGEVTVDLSNWYLIDGDGKMYFFFDGRTLRPGEQLVVHVGSGRNTDGHVYWGASSPVLDNDHETLKLVDGDTERTVKLSY</sequence>
<evidence type="ECO:0000256" key="1">
    <source>
        <dbReference type="SAM" id="MobiDB-lite"/>
    </source>
</evidence>
<dbReference type="Gene3D" id="2.40.50.90">
    <property type="match status" value="1"/>
</dbReference>
<evidence type="ECO:0000313" key="7">
    <source>
        <dbReference type="Proteomes" id="UP000277326"/>
    </source>
</evidence>
<dbReference type="KEGG" id="haer:DU502_15080"/>
<feature type="domain" description="LTD" evidence="4">
    <location>
        <begin position="251"/>
        <end position="368"/>
    </location>
</feature>
<keyword evidence="8" id="KW-1185">Reference proteome</keyword>
<evidence type="ECO:0000259" key="4">
    <source>
        <dbReference type="PROSITE" id="PS51841"/>
    </source>
</evidence>
<evidence type="ECO:0000313" key="6">
    <source>
        <dbReference type="EMBL" id="RMB12849.1"/>
    </source>
</evidence>
<dbReference type="InterPro" id="IPR036415">
    <property type="entry name" value="Lamin_tail_dom_sf"/>
</dbReference>
<keyword evidence="2" id="KW-1133">Transmembrane helix</keyword>
<dbReference type="OrthoDB" id="3327at2157"/>
<dbReference type="GeneID" id="38472636"/>
<gene>
    <name evidence="6" type="ORF">ATH50_3004</name>
    <name evidence="5" type="ORF">DU502_15080</name>
</gene>
<dbReference type="Pfam" id="PF00565">
    <property type="entry name" value="SNase"/>
    <property type="match status" value="1"/>
</dbReference>
<dbReference type="InterPro" id="IPR001322">
    <property type="entry name" value="Lamin_tail_dom"/>
</dbReference>
<dbReference type="Gene3D" id="2.60.40.1260">
    <property type="entry name" value="Lamin Tail domain"/>
    <property type="match status" value="1"/>
</dbReference>
<dbReference type="Pfam" id="PF00932">
    <property type="entry name" value="LTD"/>
    <property type="match status" value="1"/>
</dbReference>
<dbReference type="InterPro" id="IPR016071">
    <property type="entry name" value="Staphylococal_nuclease_OB-fold"/>
</dbReference>
<evidence type="ECO:0000259" key="3">
    <source>
        <dbReference type="PROSITE" id="PS50830"/>
    </source>
</evidence>
<name>A0A3M0CZ13_9EURY</name>
<keyword evidence="2" id="KW-0472">Membrane</keyword>
<dbReference type="SMART" id="SM00318">
    <property type="entry name" value="SNc"/>
    <property type="match status" value="1"/>
</dbReference>
<dbReference type="Proteomes" id="UP000282007">
    <property type="component" value="Chromosome"/>
</dbReference>